<feature type="compositionally biased region" description="Acidic residues" evidence="6">
    <location>
        <begin position="44"/>
        <end position="79"/>
    </location>
</feature>
<name>A0A8K0JQE7_9TREE</name>
<keyword evidence="3" id="KW-0690">Ribosome biogenesis</keyword>
<reference evidence="7" key="1">
    <citation type="submission" date="2020-04" db="EMBL/GenBank/DDBJ databases">
        <title>Analysis of mating type loci in Filobasidium floriforme.</title>
        <authorList>
            <person name="Nowrousian M."/>
        </authorList>
    </citation>
    <scope>NUCLEOTIDE SEQUENCE</scope>
    <source>
        <strain evidence="7">CBS 6242</strain>
    </source>
</reference>
<feature type="compositionally biased region" description="Basic and acidic residues" evidence="6">
    <location>
        <begin position="80"/>
        <end position="93"/>
    </location>
</feature>
<dbReference type="PANTHER" id="PTHR13028">
    <property type="entry name" value="RRNA PROCESSING PROTEIN EBNA1-BINDING PROTEIN-RELATED"/>
    <property type="match status" value="1"/>
</dbReference>
<dbReference type="Pfam" id="PF05890">
    <property type="entry name" value="Ebp2"/>
    <property type="match status" value="1"/>
</dbReference>
<evidence type="ECO:0000313" key="8">
    <source>
        <dbReference type="Proteomes" id="UP000812966"/>
    </source>
</evidence>
<dbReference type="AlphaFoldDB" id="A0A8K0JQE7"/>
<dbReference type="EMBL" id="JABELV010000072">
    <property type="protein sequence ID" value="KAG7532168.1"/>
    <property type="molecule type" value="Genomic_DNA"/>
</dbReference>
<comment type="subcellular location">
    <subcellularLocation>
        <location evidence="1">Nucleus</location>
        <location evidence="1">Nucleolus</location>
    </subcellularLocation>
</comment>
<gene>
    <name evidence="7" type="ORF">FFLO_03796</name>
</gene>
<protein>
    <submittedName>
        <fullName evidence="7">Uncharacterized protein</fullName>
    </submittedName>
</protein>
<feature type="compositionally biased region" description="Polar residues" evidence="6">
    <location>
        <begin position="159"/>
        <end position="168"/>
    </location>
</feature>
<feature type="region of interest" description="Disordered" evidence="6">
    <location>
        <begin position="318"/>
        <end position="451"/>
    </location>
</feature>
<evidence type="ECO:0000256" key="2">
    <source>
        <dbReference type="ARBA" id="ARBA00007336"/>
    </source>
</evidence>
<keyword evidence="8" id="KW-1185">Reference proteome</keyword>
<evidence type="ECO:0000256" key="3">
    <source>
        <dbReference type="ARBA" id="ARBA00022517"/>
    </source>
</evidence>
<evidence type="ECO:0000256" key="5">
    <source>
        <dbReference type="ARBA" id="ARBA00023242"/>
    </source>
</evidence>
<comment type="caution">
    <text evidence="7">The sequence shown here is derived from an EMBL/GenBank/DDBJ whole genome shotgun (WGS) entry which is preliminary data.</text>
</comment>
<keyword evidence="4" id="KW-0175">Coiled coil</keyword>
<dbReference type="GO" id="GO:0006364">
    <property type="term" value="P:rRNA processing"/>
    <property type="evidence" value="ECO:0007669"/>
    <property type="project" value="TreeGrafter"/>
</dbReference>
<dbReference type="GO" id="GO:0042273">
    <property type="term" value="P:ribosomal large subunit biogenesis"/>
    <property type="evidence" value="ECO:0007669"/>
    <property type="project" value="TreeGrafter"/>
</dbReference>
<feature type="compositionally biased region" description="Acidic residues" evidence="6">
    <location>
        <begin position="133"/>
        <end position="155"/>
    </location>
</feature>
<feature type="compositionally biased region" description="Basic residues" evidence="6">
    <location>
        <begin position="440"/>
        <end position="451"/>
    </location>
</feature>
<dbReference type="GO" id="GO:0030687">
    <property type="term" value="C:preribosome, large subunit precursor"/>
    <property type="evidence" value="ECO:0007669"/>
    <property type="project" value="TreeGrafter"/>
</dbReference>
<feature type="region of interest" description="Disordered" evidence="6">
    <location>
        <begin position="1"/>
        <end position="171"/>
    </location>
</feature>
<dbReference type="GO" id="GO:0034399">
    <property type="term" value="C:nuclear periphery"/>
    <property type="evidence" value="ECO:0007669"/>
    <property type="project" value="TreeGrafter"/>
</dbReference>
<feature type="compositionally biased region" description="Low complexity" evidence="6">
    <location>
        <begin position="29"/>
        <end position="43"/>
    </location>
</feature>
<feature type="compositionally biased region" description="Basic and acidic residues" evidence="6">
    <location>
        <begin position="360"/>
        <end position="397"/>
    </location>
</feature>
<feature type="compositionally biased region" description="Basic and acidic residues" evidence="6">
    <location>
        <begin position="318"/>
        <end position="337"/>
    </location>
</feature>
<feature type="compositionally biased region" description="Acidic residues" evidence="6">
    <location>
        <begin position="107"/>
        <end position="122"/>
    </location>
</feature>
<evidence type="ECO:0000256" key="1">
    <source>
        <dbReference type="ARBA" id="ARBA00004604"/>
    </source>
</evidence>
<sequence>MAKKSQTPVAVAKSAGKPAKKVEVKAKKPAVATPTKTAVAPVVTEEEGEENSDDLEDVESDDEDEDSDEDDEYDGVTEEGMERLMKLLGKDGLNEFDMDVLSSVAGGEEEDDDDEADEEELEYGSGDGSQLGGDDDDEDEEDEEDEDMDDAEEDVPASLKTTTAQIEEQTADDLALDEVESNYSVDEDAVPARKVVVNNRAALTQYADEMNITKAMPWGEHLTLTTRETLEDVDPNDDLKREVAFYKQALSIVDRARKLCKQADIPFTRPSDYYAEMVKSDVHMERVRTRLVDEATGIKKSEAAKKQRDLKKYGKQIQHEKLKQRVQDRKGMDERIRGIKRKRKDGVEVGDEGESSAFDVRVEDAIEGRGGRDGGRGGRGGKADGKSKMPRHARDAKFGMGGGGRRSKQNTRESTNDFGGSTNKGGKPGKPGPKSGAKSRPGKSRRNKGRN</sequence>
<accession>A0A8K0JQE7</accession>
<proteinExistence type="inferred from homology"/>
<evidence type="ECO:0000256" key="6">
    <source>
        <dbReference type="SAM" id="MobiDB-lite"/>
    </source>
</evidence>
<dbReference type="InterPro" id="IPR008610">
    <property type="entry name" value="Ebp2"/>
</dbReference>
<organism evidence="7 8">
    <name type="scientific">Filobasidium floriforme</name>
    <dbReference type="NCBI Taxonomy" id="5210"/>
    <lineage>
        <taxon>Eukaryota</taxon>
        <taxon>Fungi</taxon>
        <taxon>Dikarya</taxon>
        <taxon>Basidiomycota</taxon>
        <taxon>Agaricomycotina</taxon>
        <taxon>Tremellomycetes</taxon>
        <taxon>Filobasidiales</taxon>
        <taxon>Filobasidiaceae</taxon>
        <taxon>Filobasidium</taxon>
    </lineage>
</organism>
<evidence type="ECO:0000313" key="7">
    <source>
        <dbReference type="EMBL" id="KAG7532168.1"/>
    </source>
</evidence>
<dbReference type="PANTHER" id="PTHR13028:SF0">
    <property type="entry name" value="RRNA-PROCESSING PROTEIN EBP2-RELATED"/>
    <property type="match status" value="1"/>
</dbReference>
<dbReference type="Proteomes" id="UP000812966">
    <property type="component" value="Unassembled WGS sequence"/>
</dbReference>
<comment type="similarity">
    <text evidence="2">Belongs to the EBP2 family.</text>
</comment>
<evidence type="ECO:0000256" key="4">
    <source>
        <dbReference type="ARBA" id="ARBA00023054"/>
    </source>
</evidence>
<dbReference type="GO" id="GO:0005730">
    <property type="term" value="C:nucleolus"/>
    <property type="evidence" value="ECO:0007669"/>
    <property type="project" value="UniProtKB-SubCell"/>
</dbReference>
<keyword evidence="5" id="KW-0539">Nucleus</keyword>